<feature type="region of interest" description="Disordered" evidence="2">
    <location>
        <begin position="81"/>
        <end position="131"/>
    </location>
</feature>
<organism evidence="4 5">
    <name type="scientific">Brachionus calyciflorus</name>
    <dbReference type="NCBI Taxonomy" id="104777"/>
    <lineage>
        <taxon>Eukaryota</taxon>
        <taxon>Metazoa</taxon>
        <taxon>Spiralia</taxon>
        <taxon>Gnathifera</taxon>
        <taxon>Rotifera</taxon>
        <taxon>Eurotatoria</taxon>
        <taxon>Monogononta</taxon>
        <taxon>Pseudotrocha</taxon>
        <taxon>Ploima</taxon>
        <taxon>Brachionidae</taxon>
        <taxon>Brachionus</taxon>
    </lineage>
</organism>
<dbReference type="GO" id="GO:0005509">
    <property type="term" value="F:calcium ion binding"/>
    <property type="evidence" value="ECO:0007669"/>
    <property type="project" value="InterPro"/>
</dbReference>
<dbReference type="EMBL" id="CAJNOC010005070">
    <property type="protein sequence ID" value="CAF1041478.1"/>
    <property type="molecule type" value="Genomic_DNA"/>
</dbReference>
<evidence type="ECO:0000256" key="1">
    <source>
        <dbReference type="ARBA" id="ARBA00022837"/>
    </source>
</evidence>
<evidence type="ECO:0000256" key="2">
    <source>
        <dbReference type="SAM" id="MobiDB-lite"/>
    </source>
</evidence>
<dbReference type="PROSITE" id="PS00018">
    <property type="entry name" value="EF_HAND_1"/>
    <property type="match status" value="1"/>
</dbReference>
<dbReference type="OrthoDB" id="10161766at2759"/>
<dbReference type="Proteomes" id="UP000663879">
    <property type="component" value="Unassembled WGS sequence"/>
</dbReference>
<proteinExistence type="predicted"/>
<dbReference type="PROSITE" id="PS50222">
    <property type="entry name" value="EF_HAND_2"/>
    <property type="match status" value="1"/>
</dbReference>
<evidence type="ECO:0000259" key="3">
    <source>
        <dbReference type="PROSITE" id="PS50222"/>
    </source>
</evidence>
<keyword evidence="1" id="KW-0106">Calcium</keyword>
<sequence length="131" mass="15591">MSYYEFRTVSGADNLIDFNEFLEITRQKYPHLDQQTIYQIAKDKYALMDKNADGKINYSEFAEAKFRQETNPINYQQPYVRQGPVMYSPPQTLPPPPSYQQYHQYQSFNPNLQTQPPSYYQHSPFSKSSYY</sequence>
<keyword evidence="5" id="KW-1185">Reference proteome</keyword>
<dbReference type="InterPro" id="IPR002048">
    <property type="entry name" value="EF_hand_dom"/>
</dbReference>
<dbReference type="SUPFAM" id="SSF47473">
    <property type="entry name" value="EF-hand"/>
    <property type="match status" value="1"/>
</dbReference>
<dbReference type="InterPro" id="IPR018247">
    <property type="entry name" value="EF_Hand_1_Ca_BS"/>
</dbReference>
<name>A0A814JN27_9BILA</name>
<feature type="compositionally biased region" description="Polar residues" evidence="2">
    <location>
        <begin position="108"/>
        <end position="131"/>
    </location>
</feature>
<evidence type="ECO:0000313" key="4">
    <source>
        <dbReference type="EMBL" id="CAF1041478.1"/>
    </source>
</evidence>
<accession>A0A814JN27</accession>
<gene>
    <name evidence="4" type="ORF">OXX778_LOCUS18372</name>
</gene>
<protein>
    <recommendedName>
        <fullName evidence="3">EF-hand domain-containing protein</fullName>
    </recommendedName>
</protein>
<feature type="domain" description="EF-hand" evidence="3">
    <location>
        <begin position="36"/>
        <end position="71"/>
    </location>
</feature>
<comment type="caution">
    <text evidence="4">The sequence shown here is derived from an EMBL/GenBank/DDBJ whole genome shotgun (WGS) entry which is preliminary data.</text>
</comment>
<dbReference type="InterPro" id="IPR011992">
    <property type="entry name" value="EF-hand-dom_pair"/>
</dbReference>
<reference evidence="4" key="1">
    <citation type="submission" date="2021-02" db="EMBL/GenBank/DDBJ databases">
        <authorList>
            <person name="Nowell W R."/>
        </authorList>
    </citation>
    <scope>NUCLEOTIDE SEQUENCE</scope>
    <source>
        <strain evidence="4">Ploen Becks lab</strain>
    </source>
</reference>
<dbReference type="Gene3D" id="1.10.238.10">
    <property type="entry name" value="EF-hand"/>
    <property type="match status" value="1"/>
</dbReference>
<evidence type="ECO:0000313" key="5">
    <source>
        <dbReference type="Proteomes" id="UP000663879"/>
    </source>
</evidence>
<dbReference type="AlphaFoldDB" id="A0A814JN27"/>